<dbReference type="PANTHER" id="PTHR11360">
    <property type="entry name" value="MONOCARBOXYLATE TRANSPORTER"/>
    <property type="match status" value="1"/>
</dbReference>
<feature type="region of interest" description="Disordered" evidence="2">
    <location>
        <begin position="1"/>
        <end position="67"/>
    </location>
</feature>
<dbReference type="Pfam" id="PF07690">
    <property type="entry name" value="MFS_1"/>
    <property type="match status" value="1"/>
</dbReference>
<sequence length="560" mass="60925">MTEGNNMPENDAAGTNETPAGSEPAKEKRPVEEQDEEKEKTENKENGDSKVDIPEKSEGPGAKEEVEFVHPEGGWGWVVMLASMWCNGSVFGIQNAFGVMYIYLLQEFGSVEDKDLQFRTWSMLKYVQGGSQGQDEPSSSSAIPGHQPPAIVDPATIPSQEEQEPSTTSSAWVGSLSMGMIFFCSPIVSIFTDMLGCRIIAVGGAAVGLVGLLASSFVTSLGPMYFTYGIVFSCGCSFAYQPSLVILGHYFKKRLGLVNGIVTAGSSVFTIAMPFVLSGLLKNLGLYHTMRVLCILMLVLMLAGFTYKPLLPVKPKDSQTGSSHLKQIFNVNIWKSWGYRIWAFGIPAALYGYFVPYVHLMKHVEERFGKDTNKEVLLMCIGITSGIGRLIFGIVADYISGVNKVFLQVASFFVIGLMSMMIPLCHVFGGLIAVCLLMGLFDGCFICIMAPIAFELVGAKDVSQAIGFLLGLMSVPMTVGPPIAGYLRDKMGYYDMAFYLAGVPPIIGGALLCLIPWVEAKHKRREKKEAVKGEQDAAQKMINHGKAQEVVQHKPGESVL</sequence>
<feature type="transmembrane region" description="Helical" evidence="3">
    <location>
        <begin position="376"/>
        <end position="398"/>
    </location>
</feature>
<evidence type="ECO:0000256" key="2">
    <source>
        <dbReference type="SAM" id="MobiDB-lite"/>
    </source>
</evidence>
<organism evidence="5 6">
    <name type="scientific">Oreochromis aureus</name>
    <name type="common">Israeli tilapia</name>
    <name type="synonym">Chromis aureus</name>
    <dbReference type="NCBI Taxonomy" id="47969"/>
    <lineage>
        <taxon>Eukaryota</taxon>
        <taxon>Metazoa</taxon>
        <taxon>Chordata</taxon>
        <taxon>Craniata</taxon>
        <taxon>Vertebrata</taxon>
        <taxon>Euteleostomi</taxon>
        <taxon>Actinopterygii</taxon>
        <taxon>Neopterygii</taxon>
        <taxon>Teleostei</taxon>
        <taxon>Neoteleostei</taxon>
        <taxon>Acanthomorphata</taxon>
        <taxon>Ovalentaria</taxon>
        <taxon>Cichlomorphae</taxon>
        <taxon>Cichliformes</taxon>
        <taxon>Cichlidae</taxon>
        <taxon>African cichlids</taxon>
        <taxon>Pseudocrenilabrinae</taxon>
        <taxon>Oreochromini</taxon>
        <taxon>Oreochromis</taxon>
    </lineage>
</organism>
<dbReference type="InterPro" id="IPR036259">
    <property type="entry name" value="MFS_trans_sf"/>
</dbReference>
<reference evidence="6" key="1">
    <citation type="submission" date="2020-03" db="EMBL/GenBank/DDBJ databases">
        <title>Evolution of repeat sequences and sex chromosomes of tilapia species revealed by chromosome-level genomes.</title>
        <authorList>
            <person name="Xu L."/>
            <person name="Tao W."/>
            <person name="Wang D."/>
            <person name="Zhou Q."/>
        </authorList>
    </citation>
    <scope>NUCLEOTIDE SEQUENCE [LARGE SCALE GENOMIC DNA]</scope>
    <source>
        <strain evidence="6">Israel</strain>
    </source>
</reference>
<feature type="transmembrane region" description="Helical" evidence="3">
    <location>
        <begin position="405"/>
        <end position="424"/>
    </location>
</feature>
<feature type="transmembrane region" description="Helical" evidence="3">
    <location>
        <begin position="255"/>
        <end position="277"/>
    </location>
</feature>
<feature type="transmembrane region" description="Helical" evidence="3">
    <location>
        <begin position="171"/>
        <end position="192"/>
    </location>
</feature>
<dbReference type="GO" id="GO:0022857">
    <property type="term" value="F:transmembrane transporter activity"/>
    <property type="evidence" value="ECO:0007669"/>
    <property type="project" value="InterPro"/>
</dbReference>
<evidence type="ECO:0000313" key="6">
    <source>
        <dbReference type="Proteomes" id="UP000472276"/>
    </source>
</evidence>
<dbReference type="PROSITE" id="PS50850">
    <property type="entry name" value="MFS"/>
    <property type="match status" value="1"/>
</dbReference>
<dbReference type="AlphaFoldDB" id="A0AAZ1WVW5"/>
<evidence type="ECO:0000313" key="5">
    <source>
        <dbReference type="Ensembl" id="ENSOABP00000059638.1"/>
    </source>
</evidence>
<feature type="domain" description="Major facilitator superfamily (MFS) profile" evidence="4">
    <location>
        <begin position="292"/>
        <end position="560"/>
    </location>
</feature>
<name>A0AAZ1WVW5_OREAU</name>
<proteinExistence type="predicted"/>
<dbReference type="InterPro" id="IPR011701">
    <property type="entry name" value="MFS"/>
</dbReference>
<gene>
    <name evidence="5" type="primary">SLC16A2</name>
</gene>
<reference evidence="5" key="2">
    <citation type="submission" date="2025-08" db="UniProtKB">
        <authorList>
            <consortium name="Ensembl"/>
        </authorList>
    </citation>
    <scope>IDENTIFICATION</scope>
</reference>
<dbReference type="Proteomes" id="UP000472276">
    <property type="component" value="Unassembled WGS sequence"/>
</dbReference>
<feature type="transmembrane region" description="Helical" evidence="3">
    <location>
        <begin position="337"/>
        <end position="356"/>
    </location>
</feature>
<dbReference type="Gene3D" id="1.20.1250.20">
    <property type="entry name" value="MFS general substrate transporter like domains"/>
    <property type="match status" value="2"/>
</dbReference>
<feature type="compositionally biased region" description="Polar residues" evidence="2">
    <location>
        <begin position="1"/>
        <end position="19"/>
    </location>
</feature>
<keyword evidence="3" id="KW-0472">Membrane</keyword>
<accession>A0AAZ1WVW5</accession>
<reference evidence="5" key="3">
    <citation type="submission" date="2025-09" db="UniProtKB">
        <authorList>
            <consortium name="Ensembl"/>
        </authorList>
    </citation>
    <scope>IDENTIFICATION</scope>
</reference>
<feature type="transmembrane region" description="Helical" evidence="3">
    <location>
        <begin position="225"/>
        <end position="248"/>
    </location>
</feature>
<feature type="transmembrane region" description="Helical" evidence="3">
    <location>
        <begin position="430"/>
        <end position="454"/>
    </location>
</feature>
<feature type="compositionally biased region" description="Basic and acidic residues" evidence="2">
    <location>
        <begin position="24"/>
        <end position="67"/>
    </location>
</feature>
<dbReference type="SUPFAM" id="SSF103473">
    <property type="entry name" value="MFS general substrate transporter"/>
    <property type="match status" value="1"/>
</dbReference>
<feature type="transmembrane region" description="Helical" evidence="3">
    <location>
        <begin position="496"/>
        <end position="518"/>
    </location>
</feature>
<feature type="transmembrane region" description="Helical" evidence="3">
    <location>
        <begin position="289"/>
        <end position="307"/>
    </location>
</feature>
<evidence type="ECO:0000256" key="3">
    <source>
        <dbReference type="SAM" id="Phobius"/>
    </source>
</evidence>
<keyword evidence="3" id="KW-0812">Transmembrane</keyword>
<keyword evidence="6" id="KW-1185">Reference proteome</keyword>
<comment type="subcellular location">
    <subcellularLocation>
        <location evidence="1">Membrane</location>
        <topology evidence="1">Multi-pass membrane protein</topology>
    </subcellularLocation>
</comment>
<feature type="transmembrane region" description="Helical" evidence="3">
    <location>
        <begin position="466"/>
        <end position="484"/>
    </location>
</feature>
<dbReference type="InterPro" id="IPR050327">
    <property type="entry name" value="Proton-linked_MCT"/>
</dbReference>
<protein>
    <recommendedName>
        <fullName evidence="4">Major facilitator superfamily (MFS) profile domain-containing protein</fullName>
    </recommendedName>
</protein>
<keyword evidence="3" id="KW-1133">Transmembrane helix</keyword>
<dbReference type="GO" id="GO:0016323">
    <property type="term" value="C:basolateral plasma membrane"/>
    <property type="evidence" value="ECO:0007669"/>
    <property type="project" value="TreeGrafter"/>
</dbReference>
<dbReference type="InterPro" id="IPR020846">
    <property type="entry name" value="MFS_dom"/>
</dbReference>
<feature type="transmembrane region" description="Helical" evidence="3">
    <location>
        <begin position="199"/>
        <end position="219"/>
    </location>
</feature>
<dbReference type="Ensembl" id="ENSOABT00000067390.1">
    <property type="protein sequence ID" value="ENSOABP00000059638.1"/>
    <property type="gene ID" value="ENSOABG00000010484.2"/>
</dbReference>
<dbReference type="PANTHER" id="PTHR11360:SF119">
    <property type="entry name" value="MONOCARBOXYLATE TRANSPORTER 10"/>
    <property type="match status" value="1"/>
</dbReference>
<evidence type="ECO:0000259" key="4">
    <source>
        <dbReference type="PROSITE" id="PS50850"/>
    </source>
</evidence>
<evidence type="ECO:0000256" key="1">
    <source>
        <dbReference type="ARBA" id="ARBA00004141"/>
    </source>
</evidence>